<name>A0ABX1L9B9_9LACO</name>
<organism evidence="1 2">
    <name type="scientific">Levilactobacillus tujiorum</name>
    <dbReference type="NCBI Taxonomy" id="2912243"/>
    <lineage>
        <taxon>Bacteria</taxon>
        <taxon>Bacillati</taxon>
        <taxon>Bacillota</taxon>
        <taxon>Bacilli</taxon>
        <taxon>Lactobacillales</taxon>
        <taxon>Lactobacillaceae</taxon>
        <taxon>Levilactobacillus</taxon>
    </lineage>
</organism>
<evidence type="ECO:0000313" key="1">
    <source>
        <dbReference type="EMBL" id="NLR29660.1"/>
    </source>
</evidence>
<evidence type="ECO:0000313" key="2">
    <source>
        <dbReference type="Proteomes" id="UP000707477"/>
    </source>
</evidence>
<dbReference type="RefSeq" id="WP_168849548.1">
    <property type="nucleotide sequence ID" value="NZ_JAAVSD010000012.1"/>
</dbReference>
<proteinExistence type="predicted"/>
<protein>
    <submittedName>
        <fullName evidence="1">Uncharacterized protein</fullName>
    </submittedName>
</protein>
<dbReference type="EMBL" id="JAAVSD010000012">
    <property type="protein sequence ID" value="NLR29660.1"/>
    <property type="molecule type" value="Genomic_DNA"/>
</dbReference>
<sequence length="85" mass="9488">MNHLAINGTLLSDPKVLKLDPLLLYVKLHTTTDEELNCLVHQHGLNFLYQATSGSRVAIYGHYNAHRQFIIEKFTVLANANAVAS</sequence>
<comment type="caution">
    <text evidence="1">The sequence shown here is derived from an EMBL/GenBank/DDBJ whole genome shotgun (WGS) entry which is preliminary data.</text>
</comment>
<gene>
    <name evidence="1" type="ORF">HEQ44_05625</name>
</gene>
<dbReference type="Proteomes" id="UP000707477">
    <property type="component" value="Unassembled WGS sequence"/>
</dbReference>
<reference evidence="1 2" key="1">
    <citation type="submission" date="2020-03" db="EMBL/GenBank/DDBJ databases">
        <authorList>
            <person name="Zhang Z."/>
            <person name="Guo Z."/>
            <person name="Hou Q."/>
            <person name="Shen X."/>
        </authorList>
    </citation>
    <scope>NUCLEOTIDE SEQUENCE [LARGE SCALE GENOMIC DNA]</scope>
    <source>
        <strain evidence="1 2">HBUAS51329</strain>
    </source>
</reference>
<accession>A0ABX1L9B9</accession>
<keyword evidence="2" id="KW-1185">Reference proteome</keyword>